<evidence type="ECO:0000313" key="3">
    <source>
        <dbReference type="Proteomes" id="UP001362999"/>
    </source>
</evidence>
<feature type="chain" id="PRO_5043339828" evidence="1">
    <location>
        <begin position="18"/>
        <end position="214"/>
    </location>
</feature>
<proteinExistence type="predicted"/>
<dbReference type="EMBL" id="JAWWNJ010000100">
    <property type="protein sequence ID" value="KAK6995951.1"/>
    <property type="molecule type" value="Genomic_DNA"/>
</dbReference>
<keyword evidence="1" id="KW-0732">Signal</keyword>
<comment type="caution">
    <text evidence="2">The sequence shown here is derived from an EMBL/GenBank/DDBJ whole genome shotgun (WGS) entry which is preliminary data.</text>
</comment>
<reference evidence="2 3" key="1">
    <citation type="journal article" date="2024" name="J Genomics">
        <title>Draft genome sequencing and assembly of Favolaschia claudopus CIRM-BRFM 2984 isolated from oak limbs.</title>
        <authorList>
            <person name="Navarro D."/>
            <person name="Drula E."/>
            <person name="Chaduli D."/>
            <person name="Cazenave R."/>
            <person name="Ahrendt S."/>
            <person name="Wang J."/>
            <person name="Lipzen A."/>
            <person name="Daum C."/>
            <person name="Barry K."/>
            <person name="Grigoriev I.V."/>
            <person name="Favel A."/>
            <person name="Rosso M.N."/>
            <person name="Martin F."/>
        </authorList>
    </citation>
    <scope>NUCLEOTIDE SEQUENCE [LARGE SCALE GENOMIC DNA]</scope>
    <source>
        <strain evidence="2 3">CIRM-BRFM 2984</strain>
    </source>
</reference>
<sequence>MRPVPVLVAALLPVVHGGLLLGIPGARLTAGNTSVASSFFSTSTATVSTSTSLANSSISNTLPTNSVVGIAAVPRKRAAIPACLKTVELSCLNLAANCIDSVNAGNVNTLWGIKSCVAAGTCYGVGDLITSVGCQTGFIVTNSAQAALPTSIYNGIVMGCTSCAITQQNYIDFYYGQLTAVNSANFPSSSAVVKAFWSVITTWAATGSTAPYKK</sequence>
<protein>
    <submittedName>
        <fullName evidence="2">Uncharacterized protein</fullName>
    </submittedName>
</protein>
<name>A0AAV9ZXS8_9AGAR</name>
<feature type="signal peptide" evidence="1">
    <location>
        <begin position="1"/>
        <end position="17"/>
    </location>
</feature>
<dbReference type="Proteomes" id="UP001362999">
    <property type="component" value="Unassembled WGS sequence"/>
</dbReference>
<organism evidence="2 3">
    <name type="scientific">Favolaschia claudopus</name>
    <dbReference type="NCBI Taxonomy" id="2862362"/>
    <lineage>
        <taxon>Eukaryota</taxon>
        <taxon>Fungi</taxon>
        <taxon>Dikarya</taxon>
        <taxon>Basidiomycota</taxon>
        <taxon>Agaricomycotina</taxon>
        <taxon>Agaricomycetes</taxon>
        <taxon>Agaricomycetidae</taxon>
        <taxon>Agaricales</taxon>
        <taxon>Marasmiineae</taxon>
        <taxon>Mycenaceae</taxon>
        <taxon>Favolaschia</taxon>
    </lineage>
</organism>
<evidence type="ECO:0000313" key="2">
    <source>
        <dbReference type="EMBL" id="KAK6995951.1"/>
    </source>
</evidence>
<evidence type="ECO:0000256" key="1">
    <source>
        <dbReference type="SAM" id="SignalP"/>
    </source>
</evidence>
<gene>
    <name evidence="2" type="ORF">R3P38DRAFT_3222899</name>
</gene>
<keyword evidence="3" id="KW-1185">Reference proteome</keyword>
<dbReference type="AlphaFoldDB" id="A0AAV9ZXS8"/>
<accession>A0AAV9ZXS8</accession>